<dbReference type="OrthoDB" id="796548at2"/>
<name>A0A1H5X2Q2_9FLAO</name>
<dbReference type="EMBL" id="FNUS01000002">
    <property type="protein sequence ID" value="SEG05640.1"/>
    <property type="molecule type" value="Genomic_DNA"/>
</dbReference>
<sequence length="144" mass="15859">MTITERLQKYMLHKNLNANKVTVDAGLSVGLIGRAIKNDSGLNSDTVEKILIAFTDLNPEWFISGTGEMLKPVNQNIHSNGSPNSVNNNINGNVNGNGNFSITHSEFSGMIELQAETMNRLKTSQDQLTESMRQVSLLIELLNK</sequence>
<proteinExistence type="predicted"/>
<evidence type="ECO:0000313" key="1">
    <source>
        <dbReference type="EMBL" id="SEG05640.1"/>
    </source>
</evidence>
<organism evidence="1 2">
    <name type="scientific">Halpernia humi</name>
    <dbReference type="NCBI Taxonomy" id="493375"/>
    <lineage>
        <taxon>Bacteria</taxon>
        <taxon>Pseudomonadati</taxon>
        <taxon>Bacteroidota</taxon>
        <taxon>Flavobacteriia</taxon>
        <taxon>Flavobacteriales</taxon>
        <taxon>Weeksellaceae</taxon>
        <taxon>Chryseobacterium group</taxon>
        <taxon>Halpernia</taxon>
    </lineage>
</organism>
<evidence type="ECO:0000313" key="2">
    <source>
        <dbReference type="Proteomes" id="UP000236738"/>
    </source>
</evidence>
<protein>
    <submittedName>
        <fullName evidence="1">Uncharacterized protein</fullName>
    </submittedName>
</protein>
<dbReference type="RefSeq" id="WP_146063271.1">
    <property type="nucleotide sequence ID" value="NZ_FNUS01000002.1"/>
</dbReference>
<dbReference type="AlphaFoldDB" id="A0A1H5X2Q2"/>
<gene>
    <name evidence="1" type="ORF">SAMN05421847_1409</name>
</gene>
<dbReference type="Proteomes" id="UP000236738">
    <property type="component" value="Unassembled WGS sequence"/>
</dbReference>
<reference evidence="2" key="1">
    <citation type="submission" date="2016-10" db="EMBL/GenBank/DDBJ databases">
        <authorList>
            <person name="Varghese N."/>
            <person name="Submissions S."/>
        </authorList>
    </citation>
    <scope>NUCLEOTIDE SEQUENCE [LARGE SCALE GENOMIC DNA]</scope>
    <source>
        <strain evidence="2">DSM 21580</strain>
    </source>
</reference>
<accession>A0A1H5X2Q2</accession>
<keyword evidence="2" id="KW-1185">Reference proteome</keyword>